<evidence type="ECO:0000313" key="1">
    <source>
        <dbReference type="EMBL" id="WUP73005.1"/>
    </source>
</evidence>
<dbReference type="RefSeq" id="WP_142650238.1">
    <property type="nucleotide sequence ID" value="NZ_CP108085.1"/>
</dbReference>
<accession>A0ABZ1SJ37</accession>
<name>A0ABZ1SJ37_9ACTN</name>
<dbReference type="EMBL" id="CP108085">
    <property type="protein sequence ID" value="WUP73005.1"/>
    <property type="molecule type" value="Genomic_DNA"/>
</dbReference>
<proteinExistence type="predicted"/>
<protein>
    <submittedName>
        <fullName evidence="1">Uncharacterized protein</fullName>
    </submittedName>
</protein>
<gene>
    <name evidence="1" type="ORF">OG913_26795</name>
</gene>
<organism evidence="1 2">
    <name type="scientific">Microbispora hainanensis</name>
    <dbReference type="NCBI Taxonomy" id="568844"/>
    <lineage>
        <taxon>Bacteria</taxon>
        <taxon>Bacillati</taxon>
        <taxon>Actinomycetota</taxon>
        <taxon>Actinomycetes</taxon>
        <taxon>Streptosporangiales</taxon>
        <taxon>Streptosporangiaceae</taxon>
        <taxon>Microbispora</taxon>
    </lineage>
</organism>
<keyword evidence="2" id="KW-1185">Reference proteome</keyword>
<reference evidence="1" key="1">
    <citation type="submission" date="2022-10" db="EMBL/GenBank/DDBJ databases">
        <title>The complete genomes of actinobacterial strains from the NBC collection.</title>
        <authorList>
            <person name="Joergensen T.S."/>
            <person name="Alvarez Arevalo M."/>
            <person name="Sterndorff E.B."/>
            <person name="Faurdal D."/>
            <person name="Vuksanovic O."/>
            <person name="Mourched A.-S."/>
            <person name="Charusanti P."/>
            <person name="Shaw S."/>
            <person name="Blin K."/>
            <person name="Weber T."/>
        </authorList>
    </citation>
    <scope>NUCLEOTIDE SEQUENCE</scope>
    <source>
        <strain evidence="1">NBC_00254</strain>
    </source>
</reference>
<evidence type="ECO:0000313" key="2">
    <source>
        <dbReference type="Proteomes" id="UP001432011"/>
    </source>
</evidence>
<dbReference type="Proteomes" id="UP001432011">
    <property type="component" value="Chromosome"/>
</dbReference>
<sequence length="138" mass="16124">MESVRMESVSDGNLPVAHPVSEFRLIIQEVLHTAEATCGVEDLERDLERALAVLQRNPDLRPQFETELTTLIDSIREGVVELVSFVMYELRWPVIEEAIRSRISEPRRNVSDLRLYEAMLEAFSDSWRDRDLYRKFSQ</sequence>